<proteinExistence type="predicted"/>
<reference evidence="3 4" key="1">
    <citation type="submission" date="2018-02" db="EMBL/GenBank/DDBJ databases">
        <title>Genome sequence of the basidiomycete white-rot fungus Phlebia centrifuga.</title>
        <authorList>
            <person name="Granchi Z."/>
            <person name="Peng M."/>
            <person name="de Vries R.P."/>
            <person name="Hilden K."/>
            <person name="Makela M.R."/>
            <person name="Grigoriev I."/>
            <person name="Riley R."/>
        </authorList>
    </citation>
    <scope>NUCLEOTIDE SEQUENCE [LARGE SCALE GENOMIC DNA]</scope>
    <source>
        <strain evidence="3 4">FBCC195</strain>
    </source>
</reference>
<dbReference type="OrthoDB" id="266138at2759"/>
<dbReference type="STRING" id="98765.A0A2R6NXX1"/>
<organism evidence="3 4">
    <name type="scientific">Hermanssonia centrifuga</name>
    <dbReference type="NCBI Taxonomy" id="98765"/>
    <lineage>
        <taxon>Eukaryota</taxon>
        <taxon>Fungi</taxon>
        <taxon>Dikarya</taxon>
        <taxon>Basidiomycota</taxon>
        <taxon>Agaricomycotina</taxon>
        <taxon>Agaricomycetes</taxon>
        <taxon>Polyporales</taxon>
        <taxon>Meruliaceae</taxon>
        <taxon>Hermanssonia</taxon>
    </lineage>
</organism>
<name>A0A2R6NXX1_9APHY</name>
<keyword evidence="4" id="KW-1185">Reference proteome</keyword>
<evidence type="ECO:0000313" key="3">
    <source>
        <dbReference type="EMBL" id="PSR79050.1"/>
    </source>
</evidence>
<dbReference type="EMBL" id="MLYV02000712">
    <property type="protein sequence ID" value="PSR79050.1"/>
    <property type="molecule type" value="Genomic_DNA"/>
</dbReference>
<evidence type="ECO:0000256" key="2">
    <source>
        <dbReference type="SAM" id="Phobius"/>
    </source>
</evidence>
<protein>
    <submittedName>
        <fullName evidence="3">Uncharacterized protein</fullName>
    </submittedName>
</protein>
<dbReference type="AlphaFoldDB" id="A0A2R6NXX1"/>
<feature type="region of interest" description="Disordered" evidence="1">
    <location>
        <begin position="1"/>
        <end position="32"/>
    </location>
</feature>
<feature type="region of interest" description="Disordered" evidence="1">
    <location>
        <begin position="184"/>
        <end position="210"/>
    </location>
</feature>
<gene>
    <name evidence="3" type="ORF">PHLCEN_2v7237</name>
</gene>
<keyword evidence="2" id="KW-1133">Transmembrane helix</keyword>
<feature type="region of interest" description="Disordered" evidence="1">
    <location>
        <begin position="136"/>
        <end position="164"/>
    </location>
</feature>
<comment type="caution">
    <text evidence="3">The sequence shown here is derived from an EMBL/GenBank/DDBJ whole genome shotgun (WGS) entry which is preliminary data.</text>
</comment>
<evidence type="ECO:0000256" key="1">
    <source>
        <dbReference type="SAM" id="MobiDB-lite"/>
    </source>
</evidence>
<evidence type="ECO:0000313" key="4">
    <source>
        <dbReference type="Proteomes" id="UP000186601"/>
    </source>
</evidence>
<feature type="compositionally biased region" description="Polar residues" evidence="1">
    <location>
        <begin position="146"/>
        <end position="157"/>
    </location>
</feature>
<feature type="transmembrane region" description="Helical" evidence="2">
    <location>
        <begin position="220"/>
        <end position="242"/>
    </location>
</feature>
<keyword evidence="2" id="KW-0472">Membrane</keyword>
<accession>A0A2R6NXX1</accession>
<sequence length="251" mass="26882">MDTPATPTSDSPSSISPSSTPTAGHATPPYANHMTTPVPGSLAYYVYSIGGAQSLAQLYLEAGLLYLEGTASSLLSSSYAGLSSLRTPTLSNSLQPHSRSIECSAATGNGSSGSDAWNRDRELARKYFDRARDLQPGLDVPLLPPQSDSTTSNSNELSPVLDEQEQQLKIPTIELPNMEELAEKQVRKRRKRGEDSLRGDTSASSAVEEKLDADGEDHTWYLYLPGLVGAGTALLVVGFLSFSSWRKGQNS</sequence>
<feature type="compositionally biased region" description="Low complexity" evidence="1">
    <location>
        <begin position="1"/>
        <end position="23"/>
    </location>
</feature>
<keyword evidence="2" id="KW-0812">Transmembrane</keyword>
<dbReference type="Proteomes" id="UP000186601">
    <property type="component" value="Unassembled WGS sequence"/>
</dbReference>